<sequence length="39" mass="4945">MDSKEAEAHIEYLQKRKLWLSQKFQFINYWVHILGFLWF</sequence>
<keyword evidence="2" id="KW-1185">Reference proteome</keyword>
<evidence type="ECO:0000313" key="1">
    <source>
        <dbReference type="EMBL" id="EOR96628.1"/>
    </source>
</evidence>
<comment type="caution">
    <text evidence="1">The sequence shown here is derived from an EMBL/GenBank/DDBJ whole genome shotgun (WGS) entry which is preliminary data.</text>
</comment>
<dbReference type="Proteomes" id="UP000014174">
    <property type="component" value="Unassembled WGS sequence"/>
</dbReference>
<evidence type="ECO:0000313" key="2">
    <source>
        <dbReference type="Proteomes" id="UP000014174"/>
    </source>
</evidence>
<reference evidence="1 2" key="1">
    <citation type="journal article" date="2013" name="Genome Announc.">
        <title>Draft Genome Sequence of Arcticibacter svalbardensis Strain MN12-7T, a Member of the Family Sphingobacteriaceae Isolated from an Arctic Soil Sample.</title>
        <authorList>
            <person name="Shivaji S."/>
            <person name="Ara S."/>
            <person name="Prasad S."/>
            <person name="Manasa B.P."/>
            <person name="Begum Z."/>
            <person name="Singh A."/>
            <person name="Kumar Pinnaka A."/>
        </authorList>
    </citation>
    <scope>NUCLEOTIDE SEQUENCE [LARGE SCALE GENOMIC DNA]</scope>
    <source>
        <strain evidence="1 2">MN12-7</strain>
    </source>
</reference>
<protein>
    <submittedName>
        <fullName evidence="1">Uncharacterized protein</fullName>
    </submittedName>
</protein>
<accession>R9GYA3</accession>
<dbReference type="AlphaFoldDB" id="R9GYA3"/>
<dbReference type="STRING" id="1150600.ADIARSV_0180"/>
<dbReference type="EMBL" id="AQPN01000007">
    <property type="protein sequence ID" value="EOR96628.1"/>
    <property type="molecule type" value="Genomic_DNA"/>
</dbReference>
<name>R9GYA3_9SPHI</name>
<gene>
    <name evidence="1" type="ORF">ADIARSV_0180</name>
</gene>
<organism evidence="1 2">
    <name type="scientific">Arcticibacter svalbardensis MN12-7</name>
    <dbReference type="NCBI Taxonomy" id="1150600"/>
    <lineage>
        <taxon>Bacteria</taxon>
        <taxon>Pseudomonadati</taxon>
        <taxon>Bacteroidota</taxon>
        <taxon>Sphingobacteriia</taxon>
        <taxon>Sphingobacteriales</taxon>
        <taxon>Sphingobacteriaceae</taxon>
        <taxon>Arcticibacter</taxon>
    </lineage>
</organism>
<proteinExistence type="predicted"/>